<protein>
    <submittedName>
        <fullName evidence="1">Uncharacterized protein</fullName>
    </submittedName>
</protein>
<keyword evidence="2" id="KW-1185">Reference proteome</keyword>
<dbReference type="Proteomes" id="UP000800082">
    <property type="component" value="Unassembled WGS sequence"/>
</dbReference>
<proteinExistence type="predicted"/>
<dbReference type="RefSeq" id="XP_033452286.1">
    <property type="nucleotide sequence ID" value="XM_033595263.1"/>
</dbReference>
<dbReference type="GeneID" id="54352930"/>
<dbReference type="InterPro" id="IPR012674">
    <property type="entry name" value="Calycin"/>
</dbReference>
<dbReference type="AlphaFoldDB" id="A0A6A5RYD7"/>
<name>A0A6A5RYD7_9PLEO</name>
<sequence length="198" mass="22196">MAAPASVNIKNLQGKWVMNKSLSDAFDPVLALQGIGWLTRKALGAATVTQHLKHHTAEDSTSSQIDIDQLVSGGLKGTSEKRTLDWQWREHSDWLFGTVKGRNRYTTLSAVLEEAKGKGVTEEDAKYLAEGWLKETAEGDVVETFVDNEGNKWTGWQIWGFAEIGGERKYVRRVVVRKSDKNEARRVRLVYDYAGELA</sequence>
<evidence type="ECO:0000313" key="2">
    <source>
        <dbReference type="Proteomes" id="UP000800082"/>
    </source>
</evidence>
<dbReference type="EMBL" id="ML978959">
    <property type="protein sequence ID" value="KAF1932038.1"/>
    <property type="molecule type" value="Genomic_DNA"/>
</dbReference>
<gene>
    <name evidence="1" type="ORF">M421DRAFT_54871</name>
</gene>
<dbReference type="PANTHER" id="PTHR38115:SF1">
    <property type="entry name" value="LIPOCALIN-LIKE DOMAIN-CONTAINING PROTEIN"/>
    <property type="match status" value="1"/>
</dbReference>
<evidence type="ECO:0000313" key="1">
    <source>
        <dbReference type="EMBL" id="KAF1932038.1"/>
    </source>
</evidence>
<dbReference type="OrthoDB" id="425354at2759"/>
<dbReference type="InterPro" id="IPR053037">
    <property type="entry name" value="Pericyclase_pydY-like"/>
</dbReference>
<dbReference type="Gene3D" id="2.40.128.20">
    <property type="match status" value="1"/>
</dbReference>
<accession>A0A6A5RYD7</accession>
<organism evidence="1 2">
    <name type="scientific">Didymella exigua CBS 183.55</name>
    <dbReference type="NCBI Taxonomy" id="1150837"/>
    <lineage>
        <taxon>Eukaryota</taxon>
        <taxon>Fungi</taxon>
        <taxon>Dikarya</taxon>
        <taxon>Ascomycota</taxon>
        <taxon>Pezizomycotina</taxon>
        <taxon>Dothideomycetes</taxon>
        <taxon>Pleosporomycetidae</taxon>
        <taxon>Pleosporales</taxon>
        <taxon>Pleosporineae</taxon>
        <taxon>Didymellaceae</taxon>
        <taxon>Didymella</taxon>
    </lineage>
</organism>
<dbReference type="PANTHER" id="PTHR38115">
    <property type="entry name" value="LIPOCALIN-LIKE DOMAIN-CONTAINING PROTEIN"/>
    <property type="match status" value="1"/>
</dbReference>
<reference evidence="1" key="1">
    <citation type="journal article" date="2020" name="Stud. Mycol.">
        <title>101 Dothideomycetes genomes: a test case for predicting lifestyles and emergence of pathogens.</title>
        <authorList>
            <person name="Haridas S."/>
            <person name="Albert R."/>
            <person name="Binder M."/>
            <person name="Bloem J."/>
            <person name="Labutti K."/>
            <person name="Salamov A."/>
            <person name="Andreopoulos B."/>
            <person name="Baker S."/>
            <person name="Barry K."/>
            <person name="Bills G."/>
            <person name="Bluhm B."/>
            <person name="Cannon C."/>
            <person name="Castanera R."/>
            <person name="Culley D."/>
            <person name="Daum C."/>
            <person name="Ezra D."/>
            <person name="Gonzalez J."/>
            <person name="Henrissat B."/>
            <person name="Kuo A."/>
            <person name="Liang C."/>
            <person name="Lipzen A."/>
            <person name="Lutzoni F."/>
            <person name="Magnuson J."/>
            <person name="Mondo S."/>
            <person name="Nolan M."/>
            <person name="Ohm R."/>
            <person name="Pangilinan J."/>
            <person name="Park H.-J."/>
            <person name="Ramirez L."/>
            <person name="Alfaro M."/>
            <person name="Sun H."/>
            <person name="Tritt A."/>
            <person name="Yoshinaga Y."/>
            <person name="Zwiers L.-H."/>
            <person name="Turgeon B."/>
            <person name="Goodwin S."/>
            <person name="Spatafora J."/>
            <person name="Crous P."/>
            <person name="Grigoriev I."/>
        </authorList>
    </citation>
    <scope>NUCLEOTIDE SEQUENCE</scope>
    <source>
        <strain evidence="1">CBS 183.55</strain>
    </source>
</reference>